<protein>
    <submittedName>
        <fullName evidence="1">G6921 protein</fullName>
    </submittedName>
</protein>
<organism evidence="1 2">
    <name type="scientific">Coccomyxa viridis</name>
    <dbReference type="NCBI Taxonomy" id="1274662"/>
    <lineage>
        <taxon>Eukaryota</taxon>
        <taxon>Viridiplantae</taxon>
        <taxon>Chlorophyta</taxon>
        <taxon>core chlorophytes</taxon>
        <taxon>Trebouxiophyceae</taxon>
        <taxon>Trebouxiophyceae incertae sedis</taxon>
        <taxon>Coccomyxaceae</taxon>
        <taxon>Coccomyxa</taxon>
    </lineage>
</organism>
<dbReference type="EMBL" id="CAXHTA020000010">
    <property type="protein sequence ID" value="CAL5224263.1"/>
    <property type="molecule type" value="Genomic_DNA"/>
</dbReference>
<name>A0ABP1G1D7_9CHLO</name>
<accession>A0ABP1G1D7</accession>
<evidence type="ECO:0000313" key="2">
    <source>
        <dbReference type="Proteomes" id="UP001497392"/>
    </source>
</evidence>
<evidence type="ECO:0000313" key="1">
    <source>
        <dbReference type="EMBL" id="CAL5224263.1"/>
    </source>
</evidence>
<keyword evidence="2" id="KW-1185">Reference proteome</keyword>
<reference evidence="1 2" key="1">
    <citation type="submission" date="2024-06" db="EMBL/GenBank/DDBJ databases">
        <authorList>
            <person name="Kraege A."/>
            <person name="Thomma B."/>
        </authorList>
    </citation>
    <scope>NUCLEOTIDE SEQUENCE [LARGE SCALE GENOMIC DNA]</scope>
</reference>
<gene>
    <name evidence="1" type="primary">g6921</name>
    <name evidence="1" type="ORF">VP750_LOCUS5922</name>
</gene>
<comment type="caution">
    <text evidence="1">The sequence shown here is derived from an EMBL/GenBank/DDBJ whole genome shotgun (WGS) entry which is preliminary data.</text>
</comment>
<proteinExistence type="predicted"/>
<dbReference type="Proteomes" id="UP001497392">
    <property type="component" value="Unassembled WGS sequence"/>
</dbReference>
<sequence length="96" mass="10831">MLEKEGGLKLWCKLASTCTWLWSFWLPAEPVYFLNDSLKIQGVPWALARLREACKLSLTVSWGHVHKPSDVAKAIMEASQGLTKLETLVYSSVLRP</sequence>